<dbReference type="PANTHER" id="PTHR47326">
    <property type="entry name" value="TRANSPOSABLE ELEMENT TC3 TRANSPOSASE-LIKE PROTEIN"/>
    <property type="match status" value="1"/>
</dbReference>
<comment type="caution">
    <text evidence="1">The sequence shown here is derived from an EMBL/GenBank/DDBJ whole genome shotgun (WGS) entry which is preliminary data.</text>
</comment>
<dbReference type="EMBL" id="BMAO01013083">
    <property type="protein sequence ID" value="GFQ86169.1"/>
    <property type="molecule type" value="Genomic_DNA"/>
</dbReference>
<reference evidence="1" key="1">
    <citation type="submission" date="2020-07" db="EMBL/GenBank/DDBJ databases">
        <title>Multicomponent nature underlies the extraordinary mechanical properties of spider dragline silk.</title>
        <authorList>
            <person name="Kono N."/>
            <person name="Nakamura H."/>
            <person name="Mori M."/>
            <person name="Yoshida Y."/>
            <person name="Ohtoshi R."/>
            <person name="Malay A.D."/>
            <person name="Moran D.A.P."/>
            <person name="Tomita M."/>
            <person name="Numata K."/>
            <person name="Arakawa K."/>
        </authorList>
    </citation>
    <scope>NUCLEOTIDE SEQUENCE</scope>
</reference>
<proteinExistence type="predicted"/>
<evidence type="ECO:0000313" key="1">
    <source>
        <dbReference type="EMBL" id="GFQ86169.1"/>
    </source>
</evidence>
<dbReference type="PANTHER" id="PTHR47326:SF1">
    <property type="entry name" value="HTH PSQ-TYPE DOMAIN-CONTAINING PROTEIN"/>
    <property type="match status" value="1"/>
</dbReference>
<organism evidence="1 2">
    <name type="scientific">Trichonephila clavata</name>
    <name type="common">Joro spider</name>
    <name type="synonym">Nephila clavata</name>
    <dbReference type="NCBI Taxonomy" id="2740835"/>
    <lineage>
        <taxon>Eukaryota</taxon>
        <taxon>Metazoa</taxon>
        <taxon>Ecdysozoa</taxon>
        <taxon>Arthropoda</taxon>
        <taxon>Chelicerata</taxon>
        <taxon>Arachnida</taxon>
        <taxon>Araneae</taxon>
        <taxon>Araneomorphae</taxon>
        <taxon>Entelegynae</taxon>
        <taxon>Araneoidea</taxon>
        <taxon>Nephilidae</taxon>
        <taxon>Trichonephila</taxon>
    </lineage>
</organism>
<evidence type="ECO:0000313" key="2">
    <source>
        <dbReference type="Proteomes" id="UP000887116"/>
    </source>
</evidence>
<gene>
    <name evidence="1" type="primary">AVEN_71689_1</name>
    <name evidence="1" type="ORF">TNCT_177921</name>
</gene>
<protein>
    <submittedName>
        <fullName evidence="1">Uncharacterized protein</fullName>
    </submittedName>
</protein>
<name>A0A8X6HGG9_TRICU</name>
<dbReference type="GO" id="GO:0003676">
    <property type="term" value="F:nucleic acid binding"/>
    <property type="evidence" value="ECO:0007669"/>
    <property type="project" value="InterPro"/>
</dbReference>
<keyword evidence="2" id="KW-1185">Reference proteome</keyword>
<dbReference type="Gene3D" id="3.30.420.10">
    <property type="entry name" value="Ribonuclease H-like superfamily/Ribonuclease H"/>
    <property type="match status" value="1"/>
</dbReference>
<sequence length="96" mass="11673">MKRCQWRSYIPRLVHALNHDEPDRRVQYCEWYLERCNEDAHFPTKIVWSDVATFKLNGSINKHNCTYWALRIHILWSITMLIYQELQCGVAYLQED</sequence>
<dbReference type="AlphaFoldDB" id="A0A8X6HGG9"/>
<accession>A0A8X6HGG9</accession>
<dbReference type="InterPro" id="IPR036397">
    <property type="entry name" value="RNaseH_sf"/>
</dbReference>
<dbReference type="OrthoDB" id="6411459at2759"/>
<dbReference type="Proteomes" id="UP000887116">
    <property type="component" value="Unassembled WGS sequence"/>
</dbReference>